<gene>
    <name evidence="22" type="ORF">HNY73_002080</name>
</gene>
<dbReference type="InterPro" id="IPR001508">
    <property type="entry name" value="Iono_Glu_rcpt_met"/>
</dbReference>
<keyword evidence="23" id="KW-1185">Reference proteome</keyword>
<keyword evidence="14" id="KW-0407">Ion channel</keyword>
<keyword evidence="8" id="KW-0406">Ion transport</keyword>
<evidence type="ECO:0000256" key="8">
    <source>
        <dbReference type="ARBA" id="ARBA00023065"/>
    </source>
</evidence>
<dbReference type="SUPFAM" id="SSF53850">
    <property type="entry name" value="Periplasmic binding protein-like II"/>
    <property type="match status" value="2"/>
</dbReference>
<dbReference type="PRINTS" id="PR00177">
    <property type="entry name" value="NMDARECEPTOR"/>
</dbReference>
<dbReference type="EMBL" id="JABXBU010000002">
    <property type="protein sequence ID" value="KAF8794059.1"/>
    <property type="molecule type" value="Genomic_DNA"/>
</dbReference>
<protein>
    <recommendedName>
        <fullName evidence="16">Glutamate receptor 1</fullName>
    </recommendedName>
</protein>
<comment type="subcellular location">
    <subcellularLocation>
        <location evidence="15">Postsynaptic cell membrane</location>
        <topology evidence="15">Multi-pass membrane protein</topology>
    </subcellularLocation>
</comment>
<feature type="binding site" evidence="17">
    <location>
        <position position="475"/>
    </location>
    <ligand>
        <name>L-glutamate</name>
        <dbReference type="ChEBI" id="CHEBI:29985"/>
    </ligand>
</feature>
<evidence type="ECO:0000256" key="19">
    <source>
        <dbReference type="SAM" id="Phobius"/>
    </source>
</evidence>
<evidence type="ECO:0000256" key="12">
    <source>
        <dbReference type="ARBA" id="ARBA00023257"/>
    </source>
</evidence>
<evidence type="ECO:0000259" key="21">
    <source>
        <dbReference type="SMART" id="SM00918"/>
    </source>
</evidence>
<organism evidence="22 23">
    <name type="scientific">Argiope bruennichi</name>
    <name type="common">Wasp spider</name>
    <name type="synonym">Aranea bruennichi</name>
    <dbReference type="NCBI Taxonomy" id="94029"/>
    <lineage>
        <taxon>Eukaryota</taxon>
        <taxon>Metazoa</taxon>
        <taxon>Ecdysozoa</taxon>
        <taxon>Arthropoda</taxon>
        <taxon>Chelicerata</taxon>
        <taxon>Arachnida</taxon>
        <taxon>Araneae</taxon>
        <taxon>Araneomorphae</taxon>
        <taxon>Entelegynae</taxon>
        <taxon>Araneoidea</taxon>
        <taxon>Araneidae</taxon>
        <taxon>Argiope</taxon>
    </lineage>
</organism>
<feature type="transmembrane region" description="Helical" evidence="19">
    <location>
        <begin position="630"/>
        <end position="654"/>
    </location>
</feature>
<evidence type="ECO:0000313" key="23">
    <source>
        <dbReference type="Proteomes" id="UP000807504"/>
    </source>
</evidence>
<dbReference type="InterPro" id="IPR015683">
    <property type="entry name" value="Ionotropic_Glu_rcpt"/>
</dbReference>
<dbReference type="InterPro" id="IPR001320">
    <property type="entry name" value="Iontro_rcpt_C"/>
</dbReference>
<dbReference type="GO" id="GO:0004970">
    <property type="term" value="F:glutamate-gated receptor activity"/>
    <property type="evidence" value="ECO:0007669"/>
    <property type="project" value="UniProtKB-ARBA"/>
</dbReference>
<keyword evidence="5" id="KW-0732">Signal</keyword>
<evidence type="ECO:0000256" key="14">
    <source>
        <dbReference type="ARBA" id="ARBA00023303"/>
    </source>
</evidence>
<evidence type="ECO:0000256" key="4">
    <source>
        <dbReference type="ARBA" id="ARBA00022692"/>
    </source>
</evidence>
<feature type="transmembrane region" description="Helical" evidence="19">
    <location>
        <begin position="372"/>
        <end position="391"/>
    </location>
</feature>
<keyword evidence="3" id="KW-1003">Cell membrane</keyword>
<dbReference type="GO" id="GO:0008328">
    <property type="term" value="C:ionotropic glutamate receptor complex"/>
    <property type="evidence" value="ECO:0007669"/>
    <property type="project" value="UniProtKB-ARBA"/>
</dbReference>
<name>A0A8T0FWN8_ARGBR</name>
<reference evidence="22" key="1">
    <citation type="journal article" date="2020" name="bioRxiv">
        <title>Chromosome-level reference genome of the European wasp spider Argiope bruennichi: a resource for studies on range expansion and evolutionary adaptation.</title>
        <authorList>
            <person name="Sheffer M.M."/>
            <person name="Hoppe A."/>
            <person name="Krehenwinkel H."/>
            <person name="Uhl G."/>
            <person name="Kuss A.W."/>
            <person name="Jensen L."/>
            <person name="Jensen C."/>
            <person name="Gillespie R.G."/>
            <person name="Hoff K.J."/>
            <person name="Prost S."/>
        </authorList>
    </citation>
    <scope>NUCLEOTIDE SEQUENCE</scope>
</reference>
<dbReference type="InterPro" id="IPR001828">
    <property type="entry name" value="ANF_lig-bd_rcpt"/>
</dbReference>
<dbReference type="Pfam" id="PF00060">
    <property type="entry name" value="Lig_chan"/>
    <property type="match status" value="1"/>
</dbReference>
<accession>A0A8T0FWN8</accession>
<keyword evidence="2" id="KW-0813">Transport</keyword>
<evidence type="ECO:0000256" key="11">
    <source>
        <dbReference type="ARBA" id="ARBA00023180"/>
    </source>
</evidence>
<keyword evidence="13" id="KW-1071">Ligand-gated ion channel</keyword>
<dbReference type="FunFam" id="3.40.190.10:FF:000060">
    <property type="entry name" value="Glutamate receptor ionotropic, kainate 1"/>
    <property type="match status" value="1"/>
</dbReference>
<keyword evidence="4 19" id="KW-0812">Transmembrane</keyword>
<dbReference type="Pfam" id="PF01094">
    <property type="entry name" value="ANF_receptor"/>
    <property type="match status" value="1"/>
</dbReference>
<dbReference type="FunFam" id="1.10.287.70:FF:000064">
    <property type="entry name" value="Glutamate receptor ionotropic, kainate"/>
    <property type="match status" value="1"/>
</dbReference>
<dbReference type="InterPro" id="IPR019594">
    <property type="entry name" value="Glu/Gly-bd"/>
</dbReference>
<dbReference type="GO" id="GO:0045211">
    <property type="term" value="C:postsynaptic membrane"/>
    <property type="evidence" value="ECO:0007669"/>
    <property type="project" value="UniProtKB-SubCell"/>
</dbReference>
<keyword evidence="6 19" id="KW-1133">Transmembrane helix</keyword>
<dbReference type="AlphaFoldDB" id="A0A8T0FWN8"/>
<evidence type="ECO:0000256" key="10">
    <source>
        <dbReference type="ARBA" id="ARBA00023170"/>
    </source>
</evidence>
<dbReference type="FunFam" id="3.40.190.10:FF:000001">
    <property type="entry name" value="Glutamate receptor ionotropic, kainate 2"/>
    <property type="match status" value="1"/>
</dbReference>
<keyword evidence="7" id="KW-0770">Synapse</keyword>
<dbReference type="InterPro" id="IPR028082">
    <property type="entry name" value="Peripla_BP_I"/>
</dbReference>
<feature type="site" description="Interaction with the cone snail toxin Con-ikot-ikot" evidence="18">
    <location>
        <position position="571"/>
    </location>
</feature>
<dbReference type="SMART" id="SM00079">
    <property type="entry name" value="PBPe"/>
    <property type="match status" value="1"/>
</dbReference>
<comment type="similarity">
    <text evidence="1">Belongs to the glutamate-gated ion channel (TC 1.A.10.1) family.</text>
</comment>
<dbReference type="SUPFAM" id="SSF53822">
    <property type="entry name" value="Periplasmic binding protein-like I"/>
    <property type="match status" value="1"/>
</dbReference>
<dbReference type="Pfam" id="PF10613">
    <property type="entry name" value="Lig_chan-Glu_bd"/>
    <property type="match status" value="2"/>
</dbReference>
<evidence type="ECO:0000256" key="13">
    <source>
        <dbReference type="ARBA" id="ARBA00023286"/>
    </source>
</evidence>
<evidence type="ECO:0000256" key="1">
    <source>
        <dbReference type="ARBA" id="ARBA00008685"/>
    </source>
</evidence>
<dbReference type="Gene3D" id="3.40.50.2300">
    <property type="match status" value="2"/>
</dbReference>
<sequence>MMTEYQRYLLTSLDVHTVDWSQSIIGRSNITAFRLINPNNEEYKRFLDEWIFSEQTAGKEISSKQPITTEAALLYDAVLLLSRALYDLDRGNPITPKSLFCDGSDVWEEGRAIANYITKVPMEGASGIKTGSWDTEKRFTYKKEEKDAFSDAKDLLKNATLKVTTIINNPYMMKKLPENAYTGNDRYEGYCKDLLEKLSEKFGFKFIIQPVKDGGYGALKDGEWNGMVGELLKREADIAVADLSITFDRESAVDFTMPFMNLGISILFKKPAKKPSIVFLFSATLNRGLVLHGYSIPSGFLEFKRKKAYVIQKPMFEEADIAVADLSITYDREDAVDFTMPFMNLGISILFKKPEKKTPPLFSFLKPLSLEVWFYMGTAYLGVSLFLFILARLSPYEWVNPHPCDTDNDVVENQFTLLNSFWFTIGSIMQQGSDILPRAISTRMVASSWWFFTLIMISSYTANLAAFLTAQRMTSPIESAADLAKQTAIQYGCVYGGSTMNFFRTSTYPIYKRMWSFMESQRPSVFPEDNYKGIERVKMGNYAFLMESTSIEYVTERNCDLTRIGGELDSKGYGIATPPGSPYRGILSSGILALQESQQLQILKDKWWKATQKCPDDSGSSSAEMGIRNVGGVFLVLGIGSILGAIIVILEFVWKANKMLDRESIPVMLWHELKATLSFRGSTRPAPKDEEEPSVEKMPMVNMGKIEDFKFS</sequence>
<evidence type="ECO:0000256" key="17">
    <source>
        <dbReference type="PIRSR" id="PIRSR601508-1"/>
    </source>
</evidence>
<dbReference type="Gene3D" id="3.40.190.10">
    <property type="entry name" value="Periplasmic binding protein-like II"/>
    <property type="match status" value="3"/>
</dbReference>
<evidence type="ECO:0000256" key="5">
    <source>
        <dbReference type="ARBA" id="ARBA00022729"/>
    </source>
</evidence>
<feature type="domain" description="Ionotropic glutamate receptor C-terminal" evidence="20">
    <location>
        <begin position="160"/>
        <end position="610"/>
    </location>
</feature>
<reference evidence="22" key="2">
    <citation type="submission" date="2020-06" db="EMBL/GenBank/DDBJ databases">
        <authorList>
            <person name="Sheffer M."/>
        </authorList>
    </citation>
    <scope>NUCLEOTIDE SEQUENCE</scope>
</reference>
<feature type="domain" description="Ionotropic glutamate receptor L-glutamate and glycine-binding" evidence="21">
    <location>
        <begin position="170"/>
        <end position="233"/>
    </location>
</feature>
<evidence type="ECO:0000256" key="18">
    <source>
        <dbReference type="PIRSR" id="PIRSR601508-2"/>
    </source>
</evidence>
<evidence type="ECO:0000256" key="15">
    <source>
        <dbReference type="ARBA" id="ARBA00034104"/>
    </source>
</evidence>
<evidence type="ECO:0000256" key="16">
    <source>
        <dbReference type="ARBA" id="ARBA00072754"/>
    </source>
</evidence>
<keyword evidence="10 22" id="KW-0675">Receptor</keyword>
<evidence type="ECO:0000256" key="9">
    <source>
        <dbReference type="ARBA" id="ARBA00023136"/>
    </source>
</evidence>
<proteinExistence type="inferred from homology"/>
<evidence type="ECO:0000313" key="22">
    <source>
        <dbReference type="EMBL" id="KAF8794059.1"/>
    </source>
</evidence>
<dbReference type="PANTHER" id="PTHR18966">
    <property type="entry name" value="IONOTROPIC GLUTAMATE RECEPTOR"/>
    <property type="match status" value="1"/>
</dbReference>
<evidence type="ECO:0000256" key="7">
    <source>
        <dbReference type="ARBA" id="ARBA00023018"/>
    </source>
</evidence>
<dbReference type="SMART" id="SM00918">
    <property type="entry name" value="Lig_chan-Glu_bd"/>
    <property type="match status" value="1"/>
</dbReference>
<feature type="transmembrane region" description="Helical" evidence="19">
    <location>
        <begin position="449"/>
        <end position="470"/>
    </location>
</feature>
<evidence type="ECO:0000256" key="6">
    <source>
        <dbReference type="ARBA" id="ARBA00022989"/>
    </source>
</evidence>
<dbReference type="Proteomes" id="UP000807504">
    <property type="component" value="Unassembled WGS sequence"/>
</dbReference>
<evidence type="ECO:0000259" key="20">
    <source>
        <dbReference type="SMART" id="SM00079"/>
    </source>
</evidence>
<keyword evidence="11" id="KW-0325">Glycoprotein</keyword>
<evidence type="ECO:0000256" key="3">
    <source>
        <dbReference type="ARBA" id="ARBA00022475"/>
    </source>
</evidence>
<comment type="caution">
    <text evidence="22">The sequence shown here is derived from an EMBL/GenBank/DDBJ whole genome shotgun (WGS) entry which is preliminary data.</text>
</comment>
<keyword evidence="12" id="KW-0628">Postsynaptic cell membrane</keyword>
<evidence type="ECO:0000256" key="2">
    <source>
        <dbReference type="ARBA" id="ARBA00022448"/>
    </source>
</evidence>
<dbReference type="SUPFAM" id="SSF81324">
    <property type="entry name" value="Voltage-gated potassium channels"/>
    <property type="match status" value="1"/>
</dbReference>
<dbReference type="Gene3D" id="1.10.287.70">
    <property type="match status" value="1"/>
</dbReference>
<keyword evidence="9 19" id="KW-0472">Membrane</keyword>